<dbReference type="AlphaFoldDB" id="A0A6A5TDR4"/>
<dbReference type="PANTHER" id="PTHR43329">
    <property type="entry name" value="EPOXIDE HYDROLASE"/>
    <property type="match status" value="1"/>
</dbReference>
<dbReference type="InterPro" id="IPR000073">
    <property type="entry name" value="AB_hydrolase_1"/>
</dbReference>
<dbReference type="OrthoDB" id="284184at2759"/>
<dbReference type="Proteomes" id="UP000800035">
    <property type="component" value="Unassembled WGS sequence"/>
</dbReference>
<protein>
    <submittedName>
        <fullName evidence="4">Epoxide hydrolase</fullName>
    </submittedName>
</protein>
<evidence type="ECO:0000256" key="2">
    <source>
        <dbReference type="ARBA" id="ARBA00038334"/>
    </source>
</evidence>
<dbReference type="Pfam" id="PF00561">
    <property type="entry name" value="Abhydrolase_1"/>
    <property type="match status" value="1"/>
</dbReference>
<evidence type="ECO:0000256" key="1">
    <source>
        <dbReference type="ARBA" id="ARBA00022801"/>
    </source>
</evidence>
<comment type="similarity">
    <text evidence="2">Belongs to the AB hydrolase superfamily. Epoxide hydrolase family.</text>
</comment>
<dbReference type="PRINTS" id="PR00412">
    <property type="entry name" value="EPOXHYDRLASE"/>
</dbReference>
<dbReference type="SUPFAM" id="SSF53474">
    <property type="entry name" value="alpha/beta-Hydrolases"/>
    <property type="match status" value="1"/>
</dbReference>
<keyword evidence="5" id="KW-1185">Reference proteome</keyword>
<organism evidence="4 5">
    <name type="scientific">Byssothecium circinans</name>
    <dbReference type="NCBI Taxonomy" id="147558"/>
    <lineage>
        <taxon>Eukaryota</taxon>
        <taxon>Fungi</taxon>
        <taxon>Dikarya</taxon>
        <taxon>Ascomycota</taxon>
        <taxon>Pezizomycotina</taxon>
        <taxon>Dothideomycetes</taxon>
        <taxon>Pleosporomycetidae</taxon>
        <taxon>Pleosporales</taxon>
        <taxon>Massarineae</taxon>
        <taxon>Massarinaceae</taxon>
        <taxon>Byssothecium</taxon>
    </lineage>
</organism>
<feature type="domain" description="AB hydrolase-1" evidence="3">
    <location>
        <begin position="29"/>
        <end position="314"/>
    </location>
</feature>
<keyword evidence="1 4" id="KW-0378">Hydrolase</keyword>
<dbReference type="EMBL" id="ML977026">
    <property type="protein sequence ID" value="KAF1950438.1"/>
    <property type="molecule type" value="Genomic_DNA"/>
</dbReference>
<evidence type="ECO:0000313" key="5">
    <source>
        <dbReference type="Proteomes" id="UP000800035"/>
    </source>
</evidence>
<dbReference type="InterPro" id="IPR000639">
    <property type="entry name" value="Epox_hydrolase-like"/>
</dbReference>
<name>A0A6A5TDR4_9PLEO</name>
<accession>A0A6A5TDR4</accession>
<dbReference type="InterPro" id="IPR029058">
    <property type="entry name" value="AB_hydrolase_fold"/>
</dbReference>
<gene>
    <name evidence="4" type="ORF">CC80DRAFT_496865</name>
</gene>
<sequence>MADATRKSLTIPGGPKYSYIYQVAENEKPTFLLLHGFPSSSYDWRKQIANLSKAGYGVVAPDLLGYGETAKPEALEAYAFSNLAGHVSEILKHENLTTVIGVGHDWGSVVLSKAWNYYPQYFSALVFASVGYQLPGPFNLAGTNALTESLFGYTMFGYWNFFNETDAASLLQSHHESFSTIMYQSDPEIWKTDFCPIGKLREWVTANKTAPLPSWLPRNEFEEHKKILEKGGYTGPLNWYKGVIRDIDHEKDATISAEAKVINKPTIFLVGESDAVTRPEVAIQAAGQGKTEGWLPNVEVKTVPGSHWFYLEQPEATFEILDNLAKSL</sequence>
<evidence type="ECO:0000259" key="3">
    <source>
        <dbReference type="Pfam" id="PF00561"/>
    </source>
</evidence>
<reference evidence="4" key="1">
    <citation type="journal article" date="2020" name="Stud. Mycol.">
        <title>101 Dothideomycetes genomes: a test case for predicting lifestyles and emergence of pathogens.</title>
        <authorList>
            <person name="Haridas S."/>
            <person name="Albert R."/>
            <person name="Binder M."/>
            <person name="Bloem J."/>
            <person name="Labutti K."/>
            <person name="Salamov A."/>
            <person name="Andreopoulos B."/>
            <person name="Baker S."/>
            <person name="Barry K."/>
            <person name="Bills G."/>
            <person name="Bluhm B."/>
            <person name="Cannon C."/>
            <person name="Castanera R."/>
            <person name="Culley D."/>
            <person name="Daum C."/>
            <person name="Ezra D."/>
            <person name="Gonzalez J."/>
            <person name="Henrissat B."/>
            <person name="Kuo A."/>
            <person name="Liang C."/>
            <person name="Lipzen A."/>
            <person name="Lutzoni F."/>
            <person name="Magnuson J."/>
            <person name="Mondo S."/>
            <person name="Nolan M."/>
            <person name="Ohm R."/>
            <person name="Pangilinan J."/>
            <person name="Park H.-J."/>
            <person name="Ramirez L."/>
            <person name="Alfaro M."/>
            <person name="Sun H."/>
            <person name="Tritt A."/>
            <person name="Yoshinaga Y."/>
            <person name="Zwiers L.-H."/>
            <person name="Turgeon B."/>
            <person name="Goodwin S."/>
            <person name="Spatafora J."/>
            <person name="Crous P."/>
            <person name="Grigoriev I."/>
        </authorList>
    </citation>
    <scope>NUCLEOTIDE SEQUENCE</scope>
    <source>
        <strain evidence="4">CBS 675.92</strain>
    </source>
</reference>
<evidence type="ECO:0000313" key="4">
    <source>
        <dbReference type="EMBL" id="KAF1950438.1"/>
    </source>
</evidence>
<dbReference type="GO" id="GO:0016787">
    <property type="term" value="F:hydrolase activity"/>
    <property type="evidence" value="ECO:0007669"/>
    <property type="project" value="UniProtKB-KW"/>
</dbReference>
<dbReference type="Gene3D" id="3.40.50.1820">
    <property type="entry name" value="alpha/beta hydrolase"/>
    <property type="match status" value="1"/>
</dbReference>
<proteinExistence type="inferred from homology"/>